<dbReference type="AlphaFoldDB" id="A0A9D9ETA8"/>
<dbReference type="NCBIfam" id="TIGR03725">
    <property type="entry name" value="T6A_YeaZ"/>
    <property type="match status" value="1"/>
</dbReference>
<dbReference type="CDD" id="cd24032">
    <property type="entry name" value="ASKHA_NBD_TsaB"/>
    <property type="match status" value="1"/>
</dbReference>
<comment type="caution">
    <text evidence="2">The sequence shown here is derived from an EMBL/GenBank/DDBJ whole genome shotgun (WGS) entry which is preliminary data.</text>
</comment>
<accession>A0A9D9ETA8</accession>
<dbReference type="InterPro" id="IPR000905">
    <property type="entry name" value="Gcp-like_dom"/>
</dbReference>
<name>A0A9D9ETA8_9BACT</name>
<dbReference type="GO" id="GO:0005829">
    <property type="term" value="C:cytosol"/>
    <property type="evidence" value="ECO:0007669"/>
    <property type="project" value="TreeGrafter"/>
</dbReference>
<dbReference type="Pfam" id="PF00814">
    <property type="entry name" value="TsaD"/>
    <property type="match status" value="1"/>
</dbReference>
<organism evidence="2 3">
    <name type="scientific">Candidatus Cryptobacteroides intestinavium</name>
    <dbReference type="NCBI Taxonomy" id="2840766"/>
    <lineage>
        <taxon>Bacteria</taxon>
        <taxon>Pseudomonadati</taxon>
        <taxon>Bacteroidota</taxon>
        <taxon>Bacteroidia</taxon>
        <taxon>Bacteroidales</taxon>
        <taxon>Candidatus Cryptobacteroides</taxon>
    </lineage>
</organism>
<feature type="domain" description="Gcp-like" evidence="1">
    <location>
        <begin position="34"/>
        <end position="155"/>
    </location>
</feature>
<evidence type="ECO:0000313" key="2">
    <source>
        <dbReference type="EMBL" id="MBO8452974.1"/>
    </source>
</evidence>
<evidence type="ECO:0000313" key="3">
    <source>
        <dbReference type="Proteomes" id="UP000823661"/>
    </source>
</evidence>
<evidence type="ECO:0000259" key="1">
    <source>
        <dbReference type="Pfam" id="PF00814"/>
    </source>
</evidence>
<dbReference type="PANTHER" id="PTHR11735:SF11">
    <property type="entry name" value="TRNA THREONYLCARBAMOYLADENOSINE BIOSYNTHESIS PROTEIN TSAB"/>
    <property type="match status" value="1"/>
</dbReference>
<reference evidence="2" key="1">
    <citation type="submission" date="2020-10" db="EMBL/GenBank/DDBJ databases">
        <authorList>
            <person name="Gilroy R."/>
        </authorList>
    </citation>
    <scope>NUCLEOTIDE SEQUENCE</scope>
    <source>
        <strain evidence="2">B1-20833</strain>
    </source>
</reference>
<proteinExistence type="predicted"/>
<dbReference type="InterPro" id="IPR043129">
    <property type="entry name" value="ATPase_NBD"/>
</dbReference>
<dbReference type="Gene3D" id="3.30.420.40">
    <property type="match status" value="2"/>
</dbReference>
<dbReference type="SUPFAM" id="SSF53067">
    <property type="entry name" value="Actin-like ATPase domain"/>
    <property type="match status" value="2"/>
</dbReference>
<dbReference type="PANTHER" id="PTHR11735">
    <property type="entry name" value="TRNA N6-ADENOSINE THREONYLCARBAMOYLTRANSFERASE"/>
    <property type="match status" value="1"/>
</dbReference>
<sequence>MENIILIETSTELCSTAIACDGKIISSRESGTPRAHASLTAVFIDEMLRETGLGIKDCCAVCVSMGPGSYTGLRVGVSTAKGLCFGAGIPLLAVGTLDTLVWKAIGGNYAVSHRNMKENPETGPAEKWKYIVPMIDARRMEVYTAVFSSDGRQLTGTEAKIIDSGSFSDLLSEGPVLFIGDAADKCSKVIADGNASFMQCCPDASSMLVPAMAEYKEKRFKDVAYFEPFYLKDFVATVSRKKLF</sequence>
<dbReference type="GO" id="GO:0002949">
    <property type="term" value="P:tRNA threonylcarbamoyladenosine modification"/>
    <property type="evidence" value="ECO:0007669"/>
    <property type="project" value="InterPro"/>
</dbReference>
<dbReference type="InterPro" id="IPR022496">
    <property type="entry name" value="T6A_TsaB"/>
</dbReference>
<dbReference type="EMBL" id="JADIMI010000083">
    <property type="protein sequence ID" value="MBO8452974.1"/>
    <property type="molecule type" value="Genomic_DNA"/>
</dbReference>
<protein>
    <submittedName>
        <fullName evidence="2">tRNA (Adenosine(37)-N6)-threonylcarbamoyltransferase complex dimerization subunit type 1 TsaB</fullName>
    </submittedName>
</protein>
<gene>
    <name evidence="2" type="primary">tsaB</name>
    <name evidence="2" type="ORF">IAC06_08875</name>
</gene>
<dbReference type="Proteomes" id="UP000823661">
    <property type="component" value="Unassembled WGS sequence"/>
</dbReference>
<reference evidence="2" key="2">
    <citation type="journal article" date="2021" name="PeerJ">
        <title>Extensive microbial diversity within the chicken gut microbiome revealed by metagenomics and culture.</title>
        <authorList>
            <person name="Gilroy R."/>
            <person name="Ravi A."/>
            <person name="Getino M."/>
            <person name="Pursley I."/>
            <person name="Horton D.L."/>
            <person name="Alikhan N.F."/>
            <person name="Baker D."/>
            <person name="Gharbi K."/>
            <person name="Hall N."/>
            <person name="Watson M."/>
            <person name="Adriaenssens E.M."/>
            <person name="Foster-Nyarko E."/>
            <person name="Jarju S."/>
            <person name="Secka A."/>
            <person name="Antonio M."/>
            <person name="Oren A."/>
            <person name="Chaudhuri R.R."/>
            <person name="La Ragione R."/>
            <person name="Hildebrand F."/>
            <person name="Pallen M.J."/>
        </authorList>
    </citation>
    <scope>NUCLEOTIDE SEQUENCE</scope>
    <source>
        <strain evidence="2">B1-20833</strain>
    </source>
</reference>